<name>A0A679GJ95_9GAMM</name>
<gene>
    <name evidence="1" type="ORF">PtoMrB4_34290</name>
</gene>
<dbReference type="EMBL" id="AP022642">
    <property type="protein sequence ID" value="BCA29452.1"/>
    <property type="molecule type" value="Genomic_DNA"/>
</dbReference>
<dbReference type="Proteomes" id="UP000501237">
    <property type="component" value="Chromosome"/>
</dbReference>
<reference evidence="1 2" key="1">
    <citation type="journal article" date="2020" name="Microbiol. Resour. Announc.">
        <title>Complete genome sequence of Pseudomonas otitidis strain MrB4, isolated from Lake Biwa in Japan.</title>
        <authorList>
            <person name="Miyazaki K."/>
            <person name="Hase E."/>
            <person name="Maruya T."/>
        </authorList>
    </citation>
    <scope>NUCLEOTIDE SEQUENCE [LARGE SCALE GENOMIC DNA]</scope>
    <source>
        <strain evidence="1 2">MrB4</strain>
    </source>
</reference>
<protein>
    <submittedName>
        <fullName evidence="1">Uncharacterized protein</fullName>
    </submittedName>
</protein>
<dbReference type="Gene3D" id="1.10.30.50">
    <property type="match status" value="1"/>
</dbReference>
<sequence>MTSFAYTLEEHLKIKQALGNTNTPKPTPKQIWESEHVADIKARFKAHKRIEQEEQCCYCQRSIRGEFNMVLDIEHVLPKSIFTHCIFDLPNLAISCRRCNIKIKGQRIDFLNTDLRLLPKIEKSRLFKKEHYKFAHPNLVDVYKDLCVLSAQCGPKKIFSYKIFTKVGKYTYEFFRLQELETESMNSAQGLLPPRNESLYEAILDLERAIYD</sequence>
<dbReference type="GeneID" id="57398645"/>
<accession>A0A679GJ95</accession>
<dbReference type="AlphaFoldDB" id="A0A679GJ95"/>
<organism evidence="1 2">
    <name type="scientific">Metapseudomonas otitidis</name>
    <dbReference type="NCBI Taxonomy" id="319939"/>
    <lineage>
        <taxon>Bacteria</taxon>
        <taxon>Pseudomonadati</taxon>
        <taxon>Pseudomonadota</taxon>
        <taxon>Gammaproteobacteria</taxon>
        <taxon>Pseudomonadales</taxon>
        <taxon>Pseudomonadaceae</taxon>
        <taxon>Metapseudomonas</taxon>
    </lineage>
</organism>
<proteinExistence type="predicted"/>
<evidence type="ECO:0000313" key="1">
    <source>
        <dbReference type="EMBL" id="BCA29452.1"/>
    </source>
</evidence>
<evidence type="ECO:0000313" key="2">
    <source>
        <dbReference type="Proteomes" id="UP000501237"/>
    </source>
</evidence>
<dbReference type="KEGG" id="poj:PtoMrB4_34290"/>
<dbReference type="RefSeq" id="WP_172434036.1">
    <property type="nucleotide sequence ID" value="NZ_AP022642.1"/>
</dbReference>